<keyword evidence="3" id="KW-1185">Reference proteome</keyword>
<protein>
    <recommendedName>
        <fullName evidence="4">Propionyl-coenzyme A carboxylase alpha polypeptide</fullName>
    </recommendedName>
</protein>
<sequence>MSCRTSPPLGGRSGVIPAFANLQLCQGCGASKLPISPQVGEISGRTEGGAVPPSPRPPSTLQTI</sequence>
<feature type="region of interest" description="Disordered" evidence="1">
    <location>
        <begin position="39"/>
        <end position="64"/>
    </location>
</feature>
<evidence type="ECO:0008006" key="4">
    <source>
        <dbReference type="Google" id="ProtNLM"/>
    </source>
</evidence>
<name>A0A6M7UKW2_9HYPH</name>
<reference evidence="2 3" key="1">
    <citation type="submission" date="2018-10" db="EMBL/GenBank/DDBJ databases">
        <authorList>
            <person name="Perry B.J."/>
            <person name="Sullivan J.T."/>
            <person name="Murphy R.J.T."/>
            <person name="Ramsay J.P."/>
            <person name="Ronson C.W."/>
        </authorList>
    </citation>
    <scope>NUCLEOTIDE SEQUENCE [LARGE SCALE GENOMIC DNA]</scope>
    <source>
        <strain evidence="2 3">NZP2014</strain>
    </source>
</reference>
<proteinExistence type="predicted"/>
<dbReference type="EMBL" id="CP033361">
    <property type="protein sequence ID" value="QKC76487.1"/>
    <property type="molecule type" value="Genomic_DNA"/>
</dbReference>
<accession>A0A6M7UKW2</accession>
<dbReference type="KEGG" id="merd:EB233_13930"/>
<organism evidence="2 3">
    <name type="scientific">Mesorhizobium erdmanii</name>
    <dbReference type="NCBI Taxonomy" id="1777866"/>
    <lineage>
        <taxon>Bacteria</taxon>
        <taxon>Pseudomonadati</taxon>
        <taxon>Pseudomonadota</taxon>
        <taxon>Alphaproteobacteria</taxon>
        <taxon>Hyphomicrobiales</taxon>
        <taxon>Phyllobacteriaceae</taxon>
        <taxon>Mesorhizobium</taxon>
    </lineage>
</organism>
<gene>
    <name evidence="2" type="ORF">EB233_13930</name>
</gene>
<dbReference type="AlphaFoldDB" id="A0A6M7UKW2"/>
<evidence type="ECO:0000313" key="2">
    <source>
        <dbReference type="EMBL" id="QKC76487.1"/>
    </source>
</evidence>
<dbReference type="Proteomes" id="UP000503339">
    <property type="component" value="Chromosome"/>
</dbReference>
<evidence type="ECO:0000313" key="3">
    <source>
        <dbReference type="Proteomes" id="UP000503339"/>
    </source>
</evidence>
<evidence type="ECO:0000256" key="1">
    <source>
        <dbReference type="SAM" id="MobiDB-lite"/>
    </source>
</evidence>